<evidence type="ECO:0000256" key="1">
    <source>
        <dbReference type="SAM" id="MobiDB-lite"/>
    </source>
</evidence>
<protein>
    <submittedName>
        <fullName evidence="2">Uncharacterized protein</fullName>
    </submittedName>
</protein>
<comment type="caution">
    <text evidence="2">The sequence shown here is derived from an EMBL/GenBank/DDBJ whole genome shotgun (WGS) entry which is preliminary data.</text>
</comment>
<evidence type="ECO:0000313" key="2">
    <source>
        <dbReference type="EMBL" id="MBL0718356.1"/>
    </source>
</evidence>
<proteinExistence type="predicted"/>
<reference evidence="2 3" key="1">
    <citation type="submission" date="2021-01" db="EMBL/GenBank/DDBJ databases">
        <title>Piscinibacter sp. Jin2 Genome sequencing and assembly.</title>
        <authorList>
            <person name="Kim I."/>
        </authorList>
    </citation>
    <scope>NUCLEOTIDE SEQUENCE [LARGE SCALE GENOMIC DNA]</scope>
    <source>
        <strain evidence="2 3">Jin2</strain>
    </source>
</reference>
<gene>
    <name evidence="2" type="ORF">JI742_00490</name>
</gene>
<dbReference type="EMBL" id="JAERRA010000001">
    <property type="protein sequence ID" value="MBL0718356.1"/>
    <property type="molecule type" value="Genomic_DNA"/>
</dbReference>
<accession>A0A9X0XBJ7</accession>
<dbReference type="AlphaFoldDB" id="A0A9X0XBJ7"/>
<dbReference type="Proteomes" id="UP000643207">
    <property type="component" value="Unassembled WGS sequence"/>
</dbReference>
<dbReference type="RefSeq" id="WP_201822931.1">
    <property type="nucleotide sequence ID" value="NZ_JAERRA010000001.1"/>
</dbReference>
<keyword evidence="3" id="KW-1185">Reference proteome</keyword>
<organism evidence="2 3">
    <name type="scientific">Aquariibacter lacus</name>
    <dbReference type="NCBI Taxonomy" id="2801332"/>
    <lineage>
        <taxon>Bacteria</taxon>
        <taxon>Pseudomonadati</taxon>
        <taxon>Pseudomonadota</taxon>
        <taxon>Betaproteobacteria</taxon>
        <taxon>Burkholderiales</taxon>
        <taxon>Sphaerotilaceae</taxon>
        <taxon>Aquariibacter</taxon>
    </lineage>
</organism>
<sequence>MDDFLHITHFDAPTCTLLIASKIKHQNESPARSYRDKHTEHTEPPKYVQSGQPYLYYPTYRCTPPISLSDLMNMQQLYDYRPIYRNHSSAGTIIMLRRKVSKINIASFVLMLLLSCAAHSQQAWLEVAKNDDGIWEVQNGSFEETKTKGGEAIAIVVSRVTNRSTNRIDLRKSYVTLSACERRMGKIVTLDLDGKFRFENDFVVGGETIASAVAEFICEVYSIRAKEAEKKWV</sequence>
<feature type="region of interest" description="Disordered" evidence="1">
    <location>
        <begin position="28"/>
        <end position="47"/>
    </location>
</feature>
<feature type="compositionally biased region" description="Basic and acidic residues" evidence="1">
    <location>
        <begin position="33"/>
        <end position="44"/>
    </location>
</feature>
<evidence type="ECO:0000313" key="3">
    <source>
        <dbReference type="Proteomes" id="UP000643207"/>
    </source>
</evidence>
<name>A0A9X0XBJ7_9BURK</name>